<keyword evidence="2" id="KW-0645">Protease</keyword>
<dbReference type="PANTHER" id="PTHR42987:SF6">
    <property type="entry name" value="PROTEINASE IV"/>
    <property type="match status" value="1"/>
</dbReference>
<dbReference type="NCBIfam" id="TIGR00706">
    <property type="entry name" value="SppA_dom"/>
    <property type="match status" value="1"/>
</dbReference>
<evidence type="ECO:0000313" key="8">
    <source>
        <dbReference type="Proteomes" id="UP001595536"/>
    </source>
</evidence>
<dbReference type="Pfam" id="PF01343">
    <property type="entry name" value="Peptidase_S49"/>
    <property type="match status" value="1"/>
</dbReference>
<dbReference type="InterPro" id="IPR002142">
    <property type="entry name" value="Peptidase_S49"/>
</dbReference>
<evidence type="ECO:0000256" key="1">
    <source>
        <dbReference type="ARBA" id="ARBA00008683"/>
    </source>
</evidence>
<dbReference type="PANTHER" id="PTHR42987">
    <property type="entry name" value="PEPTIDASE S49"/>
    <property type="match status" value="1"/>
</dbReference>
<dbReference type="InterPro" id="IPR004635">
    <property type="entry name" value="Pept_S49_SppA"/>
</dbReference>
<dbReference type="Proteomes" id="UP001595536">
    <property type="component" value="Unassembled WGS sequence"/>
</dbReference>
<dbReference type="InterPro" id="IPR029045">
    <property type="entry name" value="ClpP/crotonase-like_dom_sf"/>
</dbReference>
<comment type="caution">
    <text evidence="7">The sequence shown here is derived from an EMBL/GenBank/DDBJ whole genome shotgun (WGS) entry which is preliminary data.</text>
</comment>
<evidence type="ECO:0000256" key="5">
    <source>
        <dbReference type="SAM" id="Phobius"/>
    </source>
</evidence>
<sequence>MFSDAELLVDRRLLRRRLAAWRALAVVAVLGAVVFAGVVASREGVAGGEHVARVNVTGVITGSRATLDMLRRVGETPSARAVIVAIDSPGGGVTGSADIYAALRELSKKKPTVAVINSLGASGAYMVALGADRILARDTSLVGSIGVIMQFPNFSVLLDRVGVKVDEIKSSPLKASPNPFAPTPPAANEAMAAVVADSYAWFRDLVRTRRGIEGEALAKVSDGRVFTGRQALALRLIDQTGDERDALRWLEKEKGIAAGLKIREWKPQRAGGFSLASLGAQAARLSGLETLARTLEQAAQPADPAGGLLAVWTGPQSP</sequence>
<evidence type="ECO:0000256" key="4">
    <source>
        <dbReference type="ARBA" id="ARBA00022825"/>
    </source>
</evidence>
<gene>
    <name evidence="7" type="primary">sppA</name>
    <name evidence="7" type="ORF">ACFOEX_06700</name>
</gene>
<keyword evidence="4" id="KW-0720">Serine protease</keyword>
<dbReference type="CDD" id="cd07023">
    <property type="entry name" value="S49_Sppa_N_C"/>
    <property type="match status" value="1"/>
</dbReference>
<evidence type="ECO:0000256" key="3">
    <source>
        <dbReference type="ARBA" id="ARBA00022801"/>
    </source>
</evidence>
<feature type="transmembrane region" description="Helical" evidence="5">
    <location>
        <begin position="21"/>
        <end position="40"/>
    </location>
</feature>
<feature type="domain" description="Peptidase S49" evidence="6">
    <location>
        <begin position="105"/>
        <end position="256"/>
    </location>
</feature>
<keyword evidence="8" id="KW-1185">Reference proteome</keyword>
<dbReference type="Gene3D" id="6.20.330.10">
    <property type="match status" value="1"/>
</dbReference>
<evidence type="ECO:0000259" key="6">
    <source>
        <dbReference type="Pfam" id="PF01343"/>
    </source>
</evidence>
<dbReference type="SUPFAM" id="SSF52096">
    <property type="entry name" value="ClpP/crotonase"/>
    <property type="match status" value="1"/>
</dbReference>
<keyword evidence="5" id="KW-0812">Transmembrane</keyword>
<accession>A0ABV7LEQ1</accession>
<dbReference type="EMBL" id="JBHRUV010000029">
    <property type="protein sequence ID" value="MFC3266037.1"/>
    <property type="molecule type" value="Genomic_DNA"/>
</dbReference>
<comment type="similarity">
    <text evidence="1">Belongs to the peptidase S49 family.</text>
</comment>
<keyword evidence="3" id="KW-0378">Hydrolase</keyword>
<dbReference type="InterPro" id="IPR047272">
    <property type="entry name" value="S49_SppA_C"/>
</dbReference>
<evidence type="ECO:0000313" key="7">
    <source>
        <dbReference type="EMBL" id="MFC3266037.1"/>
    </source>
</evidence>
<reference evidence="8" key="1">
    <citation type="journal article" date="2019" name="Int. J. Syst. Evol. Microbiol.">
        <title>The Global Catalogue of Microorganisms (GCM) 10K type strain sequencing project: providing services to taxonomists for standard genome sequencing and annotation.</title>
        <authorList>
            <consortium name="The Broad Institute Genomics Platform"/>
            <consortium name="The Broad Institute Genome Sequencing Center for Infectious Disease"/>
            <person name="Wu L."/>
            <person name="Ma J."/>
        </authorList>
    </citation>
    <scope>NUCLEOTIDE SEQUENCE [LARGE SCALE GENOMIC DNA]</scope>
    <source>
        <strain evidence="8">CCM 7941</strain>
    </source>
</reference>
<name>A0ABV7LEQ1_9HYPH</name>
<proteinExistence type="inferred from homology"/>
<dbReference type="RefSeq" id="WP_376831491.1">
    <property type="nucleotide sequence ID" value="NZ_JBHLWR010000006.1"/>
</dbReference>
<keyword evidence="5" id="KW-1133">Transmembrane helix</keyword>
<dbReference type="Gene3D" id="3.90.226.10">
    <property type="entry name" value="2-enoyl-CoA Hydratase, Chain A, domain 1"/>
    <property type="match status" value="1"/>
</dbReference>
<evidence type="ECO:0000256" key="2">
    <source>
        <dbReference type="ARBA" id="ARBA00022670"/>
    </source>
</evidence>
<organism evidence="7 8">
    <name type="scientific">Camelimonas abortus</name>
    <dbReference type="NCBI Taxonomy" id="1017184"/>
    <lineage>
        <taxon>Bacteria</taxon>
        <taxon>Pseudomonadati</taxon>
        <taxon>Pseudomonadota</taxon>
        <taxon>Alphaproteobacteria</taxon>
        <taxon>Hyphomicrobiales</taxon>
        <taxon>Chelatococcaceae</taxon>
        <taxon>Camelimonas</taxon>
    </lineage>
</organism>
<protein>
    <submittedName>
        <fullName evidence="7">Signal peptide peptidase SppA</fullName>
    </submittedName>
</protein>
<keyword evidence="5" id="KW-0472">Membrane</keyword>